<dbReference type="OrthoDB" id="2959108at2759"/>
<dbReference type="KEGG" id="dpe:6599499"/>
<dbReference type="GO" id="GO:0005737">
    <property type="term" value="C:cytoplasm"/>
    <property type="evidence" value="ECO:0007669"/>
    <property type="project" value="EnsemblMetazoa"/>
</dbReference>
<dbReference type="SMART" id="SM00279">
    <property type="entry name" value="HhH2"/>
    <property type="match status" value="1"/>
</dbReference>
<keyword evidence="5" id="KW-0255">Endonuclease</keyword>
<dbReference type="eggNOG" id="KOG2519">
    <property type="taxonomic scope" value="Eukaryota"/>
</dbReference>
<dbReference type="GO" id="GO:0005634">
    <property type="term" value="C:nucleus"/>
    <property type="evidence" value="ECO:0007669"/>
    <property type="project" value="UniProtKB-SubCell"/>
</dbReference>
<evidence type="ECO:0000256" key="3">
    <source>
        <dbReference type="ARBA" id="ARBA00022722"/>
    </source>
</evidence>
<feature type="compositionally biased region" description="Acidic residues" evidence="17">
    <location>
        <begin position="739"/>
        <end position="754"/>
    </location>
</feature>
<dbReference type="SMART" id="SM00485">
    <property type="entry name" value="XPGN"/>
    <property type="match status" value="1"/>
</dbReference>
<reference evidence="20 21" key="1">
    <citation type="journal article" date="2007" name="Nature">
        <title>Evolution of genes and genomes on the Drosophila phylogeny.</title>
        <authorList>
            <consortium name="Drosophila 12 Genomes Consortium"/>
            <person name="Clark A.G."/>
            <person name="Eisen M.B."/>
            <person name="Smith D.R."/>
            <person name="Bergman C.M."/>
            <person name="Oliver B."/>
            <person name="Markow T.A."/>
            <person name="Kaufman T.C."/>
            <person name="Kellis M."/>
            <person name="Gelbart W."/>
            <person name="Iyer V.N."/>
            <person name="Pollard D.A."/>
            <person name="Sackton T.B."/>
            <person name="Larracuente A.M."/>
            <person name="Singh N.D."/>
            <person name="Abad J.P."/>
            <person name="Abt D.N."/>
            <person name="Adryan B."/>
            <person name="Aguade M."/>
            <person name="Akashi H."/>
            <person name="Anderson W.W."/>
            <person name="Aquadro C.F."/>
            <person name="Ardell D.H."/>
            <person name="Arguello R."/>
            <person name="Artieri C.G."/>
            <person name="Barbash D.A."/>
            <person name="Barker D."/>
            <person name="Barsanti P."/>
            <person name="Batterham P."/>
            <person name="Batzoglou S."/>
            <person name="Begun D."/>
            <person name="Bhutkar A."/>
            <person name="Blanco E."/>
            <person name="Bosak S.A."/>
            <person name="Bradley R.K."/>
            <person name="Brand A.D."/>
            <person name="Brent M.R."/>
            <person name="Brooks A.N."/>
            <person name="Brown R.H."/>
            <person name="Butlin R.K."/>
            <person name="Caggese C."/>
            <person name="Calvi B.R."/>
            <person name="Bernardo de Carvalho A."/>
            <person name="Caspi A."/>
            <person name="Castrezana S."/>
            <person name="Celniker S.E."/>
            <person name="Chang J.L."/>
            <person name="Chapple C."/>
            <person name="Chatterji S."/>
            <person name="Chinwalla A."/>
            <person name="Civetta A."/>
            <person name="Clifton S.W."/>
            <person name="Comeron J.M."/>
            <person name="Costello J.C."/>
            <person name="Coyne J.A."/>
            <person name="Daub J."/>
            <person name="David R.G."/>
            <person name="Delcher A.L."/>
            <person name="Delehaunty K."/>
            <person name="Do C.B."/>
            <person name="Ebling H."/>
            <person name="Edwards K."/>
            <person name="Eickbush T."/>
            <person name="Evans J.D."/>
            <person name="Filipski A."/>
            <person name="Findeiss S."/>
            <person name="Freyhult E."/>
            <person name="Fulton L."/>
            <person name="Fulton R."/>
            <person name="Garcia A.C."/>
            <person name="Gardiner A."/>
            <person name="Garfield D.A."/>
            <person name="Garvin B.E."/>
            <person name="Gibson G."/>
            <person name="Gilbert D."/>
            <person name="Gnerre S."/>
            <person name="Godfrey J."/>
            <person name="Good R."/>
            <person name="Gotea V."/>
            <person name="Gravely B."/>
            <person name="Greenberg A.J."/>
            <person name="Griffiths-Jones S."/>
            <person name="Gross S."/>
            <person name="Guigo R."/>
            <person name="Gustafson E.A."/>
            <person name="Haerty W."/>
            <person name="Hahn M.W."/>
            <person name="Halligan D.L."/>
            <person name="Halpern A.L."/>
            <person name="Halter G.M."/>
            <person name="Han M.V."/>
            <person name="Heger A."/>
            <person name="Hillier L."/>
            <person name="Hinrichs A.S."/>
            <person name="Holmes I."/>
            <person name="Hoskins R.A."/>
            <person name="Hubisz M.J."/>
            <person name="Hultmark D."/>
            <person name="Huntley M.A."/>
            <person name="Jaffe D.B."/>
            <person name="Jagadeeshan S."/>
            <person name="Jeck W.R."/>
            <person name="Johnson J."/>
            <person name="Jones C.D."/>
            <person name="Jordan W.C."/>
            <person name="Karpen G.H."/>
            <person name="Kataoka E."/>
            <person name="Keightley P.D."/>
            <person name="Kheradpour P."/>
            <person name="Kirkness E.F."/>
            <person name="Koerich L.B."/>
            <person name="Kristiansen K."/>
            <person name="Kudrna D."/>
            <person name="Kulathinal R.J."/>
            <person name="Kumar S."/>
            <person name="Kwok R."/>
            <person name="Lander E."/>
            <person name="Langley C.H."/>
            <person name="Lapoint R."/>
            <person name="Lazzaro B.P."/>
            <person name="Lee S.J."/>
            <person name="Levesque L."/>
            <person name="Li R."/>
            <person name="Lin C.F."/>
            <person name="Lin M.F."/>
            <person name="Lindblad-Toh K."/>
            <person name="Llopart A."/>
            <person name="Long M."/>
            <person name="Low L."/>
            <person name="Lozovsky E."/>
            <person name="Lu J."/>
            <person name="Luo M."/>
            <person name="Machado C.A."/>
            <person name="Makalowski W."/>
            <person name="Marzo M."/>
            <person name="Matsuda M."/>
            <person name="Matzkin L."/>
            <person name="McAllister B."/>
            <person name="McBride C.S."/>
            <person name="McKernan B."/>
            <person name="McKernan K."/>
            <person name="Mendez-Lago M."/>
            <person name="Minx P."/>
            <person name="Mollenhauer M.U."/>
            <person name="Montooth K."/>
            <person name="Mount S.M."/>
            <person name="Mu X."/>
            <person name="Myers E."/>
            <person name="Negre B."/>
            <person name="Newfeld S."/>
            <person name="Nielsen R."/>
            <person name="Noor M.A."/>
            <person name="O'Grady P."/>
            <person name="Pachter L."/>
            <person name="Papaceit M."/>
            <person name="Parisi M.J."/>
            <person name="Parisi M."/>
            <person name="Parts L."/>
            <person name="Pedersen J.S."/>
            <person name="Pesole G."/>
            <person name="Phillippy A.M."/>
            <person name="Ponting C.P."/>
            <person name="Pop M."/>
            <person name="Porcelli D."/>
            <person name="Powell J.R."/>
            <person name="Prohaska S."/>
            <person name="Pruitt K."/>
            <person name="Puig M."/>
            <person name="Quesneville H."/>
            <person name="Ram K.R."/>
            <person name="Rand D."/>
            <person name="Rasmussen M.D."/>
            <person name="Reed L.K."/>
            <person name="Reenan R."/>
            <person name="Reily A."/>
            <person name="Remington K.A."/>
            <person name="Rieger T.T."/>
            <person name="Ritchie M.G."/>
            <person name="Robin C."/>
            <person name="Rogers Y.H."/>
            <person name="Rohde C."/>
            <person name="Rozas J."/>
            <person name="Rubenfield M.J."/>
            <person name="Ruiz A."/>
            <person name="Russo S."/>
            <person name="Salzberg S.L."/>
            <person name="Sanchez-Gracia A."/>
            <person name="Saranga D.J."/>
            <person name="Sato H."/>
            <person name="Schaeffer S.W."/>
            <person name="Schatz M.C."/>
            <person name="Schlenke T."/>
            <person name="Schwartz R."/>
            <person name="Segarra C."/>
            <person name="Singh R.S."/>
            <person name="Sirot L."/>
            <person name="Sirota M."/>
            <person name="Sisneros N.B."/>
            <person name="Smith C.D."/>
            <person name="Smith T.F."/>
            <person name="Spieth J."/>
            <person name="Stage D.E."/>
            <person name="Stark A."/>
            <person name="Stephan W."/>
            <person name="Strausberg R.L."/>
            <person name="Strempel S."/>
            <person name="Sturgill D."/>
            <person name="Sutton G."/>
            <person name="Sutton G.G."/>
            <person name="Tao W."/>
            <person name="Teichmann S."/>
            <person name="Tobari Y.N."/>
            <person name="Tomimura Y."/>
            <person name="Tsolas J.M."/>
            <person name="Valente V.L."/>
            <person name="Venter E."/>
            <person name="Venter J.C."/>
            <person name="Vicario S."/>
            <person name="Vieira F.G."/>
            <person name="Vilella A.J."/>
            <person name="Villasante A."/>
            <person name="Walenz B."/>
            <person name="Wang J."/>
            <person name="Wasserman M."/>
            <person name="Watts T."/>
            <person name="Wilson D."/>
            <person name="Wilson R.K."/>
            <person name="Wing R.A."/>
            <person name="Wolfner M.F."/>
            <person name="Wong A."/>
            <person name="Wong G.K."/>
            <person name="Wu C.I."/>
            <person name="Wu G."/>
            <person name="Yamamoto D."/>
            <person name="Yang H.P."/>
            <person name="Yang S.P."/>
            <person name="Yorke J.A."/>
            <person name="Yoshida K."/>
            <person name="Zdobnov E."/>
            <person name="Zhang P."/>
            <person name="Zhang Y."/>
            <person name="Zimin A.V."/>
            <person name="Baldwin J."/>
            <person name="Abdouelleil A."/>
            <person name="Abdulkadir J."/>
            <person name="Abebe A."/>
            <person name="Abera B."/>
            <person name="Abreu J."/>
            <person name="Acer S.C."/>
            <person name="Aftuck L."/>
            <person name="Alexander A."/>
            <person name="An P."/>
            <person name="Anderson E."/>
            <person name="Anderson S."/>
            <person name="Arachi H."/>
            <person name="Azer M."/>
            <person name="Bachantsang P."/>
            <person name="Barry A."/>
            <person name="Bayul T."/>
            <person name="Berlin A."/>
            <person name="Bessette D."/>
            <person name="Bloom T."/>
            <person name="Blye J."/>
            <person name="Boguslavskiy L."/>
            <person name="Bonnet C."/>
            <person name="Boukhgalter B."/>
            <person name="Bourzgui I."/>
            <person name="Brown A."/>
            <person name="Cahill P."/>
            <person name="Channer S."/>
            <person name="Cheshatsang Y."/>
            <person name="Chuda L."/>
            <person name="Citroen M."/>
            <person name="Collymore A."/>
            <person name="Cooke P."/>
            <person name="Costello M."/>
            <person name="D'Aco K."/>
            <person name="Daza R."/>
            <person name="De Haan G."/>
            <person name="DeGray S."/>
            <person name="DeMaso C."/>
            <person name="Dhargay N."/>
            <person name="Dooley K."/>
            <person name="Dooley E."/>
            <person name="Doricent M."/>
            <person name="Dorje P."/>
            <person name="Dorjee K."/>
            <person name="Dupes A."/>
            <person name="Elong R."/>
            <person name="Falk J."/>
            <person name="Farina A."/>
            <person name="Faro S."/>
            <person name="Ferguson D."/>
            <person name="Fisher S."/>
            <person name="Foley C.D."/>
            <person name="Franke A."/>
            <person name="Friedrich D."/>
            <person name="Gadbois L."/>
            <person name="Gearin G."/>
            <person name="Gearin C.R."/>
            <person name="Giannoukos G."/>
            <person name="Goode T."/>
            <person name="Graham J."/>
            <person name="Grandbois E."/>
            <person name="Grewal S."/>
            <person name="Gyaltsen K."/>
            <person name="Hafez N."/>
            <person name="Hagos B."/>
            <person name="Hall J."/>
            <person name="Henson C."/>
            <person name="Hollinger A."/>
            <person name="Honan T."/>
            <person name="Huard M.D."/>
            <person name="Hughes L."/>
            <person name="Hurhula B."/>
            <person name="Husby M.E."/>
            <person name="Kamat A."/>
            <person name="Kanga B."/>
            <person name="Kashin S."/>
            <person name="Khazanovich D."/>
            <person name="Kisner P."/>
            <person name="Lance K."/>
            <person name="Lara M."/>
            <person name="Lee W."/>
            <person name="Lennon N."/>
            <person name="Letendre F."/>
            <person name="LeVine R."/>
            <person name="Lipovsky A."/>
            <person name="Liu X."/>
            <person name="Liu J."/>
            <person name="Liu S."/>
            <person name="Lokyitsang T."/>
            <person name="Lokyitsang Y."/>
            <person name="Lubonja R."/>
            <person name="Lui A."/>
            <person name="MacDonald P."/>
            <person name="Magnisalis V."/>
            <person name="Maru K."/>
            <person name="Matthews C."/>
            <person name="McCusker W."/>
            <person name="McDonough S."/>
            <person name="Mehta T."/>
            <person name="Meldrim J."/>
            <person name="Meneus L."/>
            <person name="Mihai O."/>
            <person name="Mihalev A."/>
            <person name="Mihova T."/>
            <person name="Mittelman R."/>
            <person name="Mlenga V."/>
            <person name="Montmayeur A."/>
            <person name="Mulrain L."/>
            <person name="Navidi A."/>
            <person name="Naylor J."/>
            <person name="Negash T."/>
            <person name="Nguyen T."/>
            <person name="Nguyen N."/>
            <person name="Nicol R."/>
            <person name="Norbu C."/>
            <person name="Norbu N."/>
            <person name="Novod N."/>
            <person name="O'Neill B."/>
            <person name="Osman S."/>
            <person name="Markiewicz E."/>
            <person name="Oyono O.L."/>
            <person name="Patti C."/>
            <person name="Phunkhang P."/>
            <person name="Pierre F."/>
            <person name="Priest M."/>
            <person name="Raghuraman S."/>
            <person name="Rege F."/>
            <person name="Reyes R."/>
            <person name="Rise C."/>
            <person name="Rogov P."/>
            <person name="Ross K."/>
            <person name="Ryan E."/>
            <person name="Settipalli S."/>
            <person name="Shea T."/>
            <person name="Sherpa N."/>
            <person name="Shi L."/>
            <person name="Shih D."/>
            <person name="Sparrow T."/>
            <person name="Spaulding J."/>
            <person name="Stalker J."/>
            <person name="Stange-Thomann N."/>
            <person name="Stavropoulos S."/>
            <person name="Stone C."/>
            <person name="Strader C."/>
            <person name="Tesfaye S."/>
            <person name="Thomson T."/>
            <person name="Thoulutsang Y."/>
            <person name="Thoulutsang D."/>
            <person name="Topham K."/>
            <person name="Topping I."/>
            <person name="Tsamla T."/>
            <person name="Vassiliev H."/>
            <person name="Vo A."/>
            <person name="Wangchuk T."/>
            <person name="Wangdi T."/>
            <person name="Weiand M."/>
            <person name="Wilkinson J."/>
            <person name="Wilson A."/>
            <person name="Yadav S."/>
            <person name="Young G."/>
            <person name="Yu Q."/>
            <person name="Zembek L."/>
            <person name="Zhong D."/>
            <person name="Zimmer A."/>
            <person name="Zwirko Z."/>
            <person name="Jaffe D.B."/>
            <person name="Alvarez P."/>
            <person name="Brockman W."/>
            <person name="Butler J."/>
            <person name="Chin C."/>
            <person name="Gnerre S."/>
            <person name="Grabherr M."/>
            <person name="Kleber M."/>
            <person name="Mauceli E."/>
            <person name="MacCallum I."/>
        </authorList>
    </citation>
    <scope>NUCLEOTIDE SEQUENCE [LARGE SCALE GENOMIC DNA]</scope>
    <source>
        <strain evidence="21">MSH-3 / Tucson 14011-0111.49</strain>
    </source>
</reference>
<dbReference type="Proteomes" id="UP000008744">
    <property type="component" value="Unassembled WGS sequence"/>
</dbReference>
<dbReference type="SUPFAM" id="SSF88723">
    <property type="entry name" value="PIN domain-like"/>
    <property type="match status" value="1"/>
</dbReference>
<dbReference type="GO" id="GO:0006302">
    <property type="term" value="P:double-strand break repair"/>
    <property type="evidence" value="ECO:0007669"/>
    <property type="project" value="EnsemblMetazoa"/>
</dbReference>
<feature type="compositionally biased region" description="Basic residues" evidence="17">
    <location>
        <begin position="514"/>
        <end position="523"/>
    </location>
</feature>
<name>B4H1J0_DROPE</name>
<dbReference type="InterPro" id="IPR006084">
    <property type="entry name" value="XPG/Rad2"/>
</dbReference>
<comment type="cofactor">
    <cofactor evidence="1">
        <name>Mg(2+)</name>
        <dbReference type="ChEBI" id="CHEBI:18420"/>
    </cofactor>
</comment>
<dbReference type="CDD" id="cd09869">
    <property type="entry name" value="PIN_GEN1"/>
    <property type="match status" value="1"/>
</dbReference>
<evidence type="ECO:0000256" key="14">
    <source>
        <dbReference type="ARBA" id="ARBA00070746"/>
    </source>
</evidence>
<dbReference type="PhylomeDB" id="B4H1J0"/>
<keyword evidence="21" id="KW-1185">Reference proteome</keyword>
<dbReference type="FunFam" id="1.10.150.20:FF:000030">
    <property type="entry name" value="Flap endonuclease GEN-like 1"/>
    <property type="match status" value="1"/>
</dbReference>
<comment type="similarity">
    <text evidence="12">Belongs to the XPG/RAD2 endonuclease family. GEN subfamily.</text>
</comment>
<dbReference type="FunFam" id="3.40.50.1010:FF:000054">
    <property type="entry name" value="Flap endonuclease GEN"/>
    <property type="match status" value="1"/>
</dbReference>
<dbReference type="AlphaFoldDB" id="B4H1J0"/>
<feature type="region of interest" description="Disordered" evidence="17">
    <location>
        <begin position="479"/>
        <end position="534"/>
    </location>
</feature>
<dbReference type="SMART" id="SM00484">
    <property type="entry name" value="XPGI"/>
    <property type="match status" value="1"/>
</dbReference>
<proteinExistence type="inferred from homology"/>
<evidence type="ECO:0000256" key="17">
    <source>
        <dbReference type="SAM" id="MobiDB-lite"/>
    </source>
</evidence>
<dbReference type="Pfam" id="PF00752">
    <property type="entry name" value="XPG_N"/>
    <property type="match status" value="1"/>
</dbReference>
<dbReference type="PANTHER" id="PTHR11081">
    <property type="entry name" value="FLAP ENDONUCLEASE FAMILY MEMBER"/>
    <property type="match status" value="1"/>
</dbReference>
<evidence type="ECO:0000256" key="4">
    <source>
        <dbReference type="ARBA" id="ARBA00022723"/>
    </source>
</evidence>
<keyword evidence="4" id="KW-0479">Metal-binding</keyword>
<evidence type="ECO:0000256" key="6">
    <source>
        <dbReference type="ARBA" id="ARBA00022763"/>
    </source>
</evidence>
<evidence type="ECO:0000256" key="1">
    <source>
        <dbReference type="ARBA" id="ARBA00001946"/>
    </source>
</evidence>
<keyword evidence="10" id="KW-0234">DNA repair</keyword>
<dbReference type="GO" id="GO:0046872">
    <property type="term" value="F:metal ion binding"/>
    <property type="evidence" value="ECO:0007669"/>
    <property type="project" value="UniProtKB-KW"/>
</dbReference>
<evidence type="ECO:0000313" key="21">
    <source>
        <dbReference type="Proteomes" id="UP000008744"/>
    </source>
</evidence>
<feature type="domain" description="XPG N-terminal" evidence="19">
    <location>
        <begin position="1"/>
        <end position="95"/>
    </location>
</feature>
<dbReference type="Gene3D" id="1.10.150.20">
    <property type="entry name" value="5' to 3' exonuclease, C-terminal subdomain"/>
    <property type="match status" value="1"/>
</dbReference>
<dbReference type="InterPro" id="IPR041012">
    <property type="entry name" value="GEN_chromo"/>
</dbReference>
<evidence type="ECO:0000256" key="8">
    <source>
        <dbReference type="ARBA" id="ARBA00022839"/>
    </source>
</evidence>
<evidence type="ECO:0000256" key="12">
    <source>
        <dbReference type="ARBA" id="ARBA00038112"/>
    </source>
</evidence>
<dbReference type="GO" id="GO:0000400">
    <property type="term" value="F:four-way junction DNA binding"/>
    <property type="evidence" value="ECO:0007669"/>
    <property type="project" value="EnsemblMetazoa"/>
</dbReference>
<comment type="function">
    <text evidence="13">Endonuclease which cleaves flap structures at the junction between single-stranded DNA and double-stranded DNA. Specific for 5'-overhanging flap structures in which the 5'-upstream of the flap is completely double-stranded. Prefers the blocked-flap structures similar to those occurring at replication forks, in which the 5' single-strand overhang of the flap is double-stranded. Also possesses weak 5'- to 3'-exonuclease activity on nicked but not gapped double-stranded DNA. Does not cleave bubble-like or Holliday junction substrates.</text>
</comment>
<evidence type="ECO:0000256" key="15">
    <source>
        <dbReference type="ARBA" id="ARBA00076716"/>
    </source>
</evidence>
<evidence type="ECO:0000256" key="2">
    <source>
        <dbReference type="ARBA" id="ARBA00004123"/>
    </source>
</evidence>
<keyword evidence="6" id="KW-0227">DNA damage</keyword>
<dbReference type="InterPro" id="IPR006086">
    <property type="entry name" value="XPG-I_dom"/>
</dbReference>
<dbReference type="CDD" id="cd09905">
    <property type="entry name" value="H3TH_GEN1"/>
    <property type="match status" value="1"/>
</dbReference>
<dbReference type="GO" id="GO:0008821">
    <property type="term" value="F:crossover junction DNA endonuclease activity"/>
    <property type="evidence" value="ECO:0007669"/>
    <property type="project" value="EnsemblMetazoa"/>
</dbReference>
<dbReference type="Gene3D" id="3.40.50.1010">
    <property type="entry name" value="5'-nuclease"/>
    <property type="match status" value="1"/>
</dbReference>
<dbReference type="EMBL" id="CH479202">
    <property type="protein sequence ID" value="EDW30167.1"/>
    <property type="molecule type" value="Genomic_DNA"/>
</dbReference>
<dbReference type="InterPro" id="IPR008918">
    <property type="entry name" value="HhH2"/>
</dbReference>
<evidence type="ECO:0000313" key="20">
    <source>
        <dbReference type="EMBL" id="EDW30167.1"/>
    </source>
</evidence>
<accession>B4H1J0</accession>
<dbReference type="GO" id="GO:0035312">
    <property type="term" value="F:5'-3' DNA exonuclease activity"/>
    <property type="evidence" value="ECO:0007669"/>
    <property type="project" value="EnsemblMetazoa"/>
</dbReference>
<evidence type="ECO:0000256" key="9">
    <source>
        <dbReference type="ARBA" id="ARBA00022842"/>
    </source>
</evidence>
<dbReference type="OMA" id="RNLYFRT"/>
<evidence type="ECO:0000259" key="19">
    <source>
        <dbReference type="SMART" id="SM00485"/>
    </source>
</evidence>
<dbReference type="SUPFAM" id="SSF47807">
    <property type="entry name" value="5' to 3' exonuclease, C-terminal subdomain"/>
    <property type="match status" value="1"/>
</dbReference>
<keyword evidence="9" id="KW-0460">Magnesium</keyword>
<feature type="region of interest" description="Disordered" evidence="17">
    <location>
        <begin position="735"/>
        <end position="754"/>
    </location>
</feature>
<organism evidence="21">
    <name type="scientific">Drosophila persimilis</name>
    <name type="common">Fruit fly</name>
    <dbReference type="NCBI Taxonomy" id="7234"/>
    <lineage>
        <taxon>Eukaryota</taxon>
        <taxon>Metazoa</taxon>
        <taxon>Ecdysozoa</taxon>
        <taxon>Arthropoda</taxon>
        <taxon>Hexapoda</taxon>
        <taxon>Insecta</taxon>
        <taxon>Pterygota</taxon>
        <taxon>Neoptera</taxon>
        <taxon>Endopterygota</taxon>
        <taxon>Diptera</taxon>
        <taxon>Brachycera</taxon>
        <taxon>Muscomorpha</taxon>
        <taxon>Ephydroidea</taxon>
        <taxon>Drosophilidae</taxon>
        <taxon>Drosophila</taxon>
        <taxon>Sophophora</taxon>
    </lineage>
</organism>
<dbReference type="HOGENOM" id="CLU_013777_2_0_1"/>
<evidence type="ECO:0000256" key="10">
    <source>
        <dbReference type="ARBA" id="ARBA00023204"/>
    </source>
</evidence>
<dbReference type="PANTHER" id="PTHR11081:SF70">
    <property type="entry name" value="FLAP ENDONUCLEASE GEN HOMOLOG 1"/>
    <property type="match status" value="1"/>
</dbReference>
<sequence>MGVKELWTVLTPHAERKPINELRGKKVAIDLAGWVCESLNVVDYFVHPRHHLKNLFFRTCYLIWEQVTPVFVLEGVAPKLKGQVITKRNELQFRGVRPKDAATGTQTAAKVDKGRTRFNHVLKQCETLLLSMGIQCVQGPGEAEAYAAFLNKHGLVDGVISQDSDCFAYGAIRVYRNFSVSTQGAQAAAGGAVDIYDMREITSRMDFGQHKIIVMALLCGCDYCPDGIGGIGKDGVLKLFNKYKESEILDRLRNWRAETDKYNALEMRVDDKSICSNCGHIGRTQSHTKSGCSVCRTKRGCDETLWKEQRLSIKAELILRRKALLAPEFPNEEIISEFLSEPPTIPNLNLGWRQPNLVKFIKQIGHLLQWPEIYCFQKFFPILTRWQVQQAARTNAIERLELVQPVDIIKKRTVKGVASLELRWQDPSGSFQGLIPDKQISEFELEHPKGIEELYYTVEPLDMLEAAYPDLVASFLKSKEKPPKKATRKKKTDPLSAIENIPETLDKQKANPAKPKRVVKKKKAQTEQSQPSLQQFLRREKIGGTPVKNSLPQMAQLPQKCSTPITKFLPSDLESDCDEVEFDMSDVVNGIISNPNARPTVTRHEGRQLHYEALSDDLSMRLAQLSLRKDELQEEPLPPVAEHKRDLSLVEHLPQSKRLSLDDSFDLLVKGDLKKVPHLIQPIRTPVDRFKHQHRISEHLPQPAVEPAANVSYFFNQSSDNADAFEQLMNSSLGIQEQAEGDEEEEDDLVVISD</sequence>
<dbReference type="InterPro" id="IPR006085">
    <property type="entry name" value="XPG_DNA_repair_N"/>
</dbReference>
<evidence type="ECO:0000259" key="18">
    <source>
        <dbReference type="SMART" id="SM00484"/>
    </source>
</evidence>
<dbReference type="PRINTS" id="PR00853">
    <property type="entry name" value="XPGRADSUPER"/>
</dbReference>
<evidence type="ECO:0000256" key="16">
    <source>
        <dbReference type="ARBA" id="ARBA00080957"/>
    </source>
</evidence>
<keyword evidence="3" id="KW-0540">Nuclease</keyword>
<gene>
    <name evidence="20" type="primary">Dper\GL22468</name>
    <name evidence="20" type="ORF">Dper_GL22468</name>
</gene>
<dbReference type="STRING" id="7234.B4H1J0"/>
<dbReference type="Pfam" id="PF00867">
    <property type="entry name" value="XPG_I"/>
    <property type="match status" value="1"/>
</dbReference>
<dbReference type="InterPro" id="IPR036279">
    <property type="entry name" value="5-3_exonuclease_C_sf"/>
</dbReference>
<evidence type="ECO:0000256" key="11">
    <source>
        <dbReference type="ARBA" id="ARBA00023242"/>
    </source>
</evidence>
<dbReference type="GO" id="GO:0017108">
    <property type="term" value="F:5'-flap endonuclease activity"/>
    <property type="evidence" value="ECO:0007669"/>
    <property type="project" value="EnsemblMetazoa"/>
</dbReference>
<dbReference type="InterPro" id="IPR029060">
    <property type="entry name" value="PIN-like_dom_sf"/>
</dbReference>
<protein>
    <recommendedName>
        <fullName evidence="14">Flap endonuclease GEN</fullName>
    </recommendedName>
    <alternativeName>
        <fullName evidence="16">Flap structure-specific endonuclease GEN</fullName>
    </alternativeName>
    <alternativeName>
        <fullName evidence="15">Xpg-like endonuclease</fullName>
    </alternativeName>
</protein>
<evidence type="ECO:0000256" key="13">
    <source>
        <dbReference type="ARBA" id="ARBA00053976"/>
    </source>
</evidence>
<dbReference type="SMR" id="B4H1J0"/>
<evidence type="ECO:0000256" key="5">
    <source>
        <dbReference type="ARBA" id="ARBA00022759"/>
    </source>
</evidence>
<dbReference type="GO" id="GO:0008311">
    <property type="term" value="F:double-stranded DNA 3'-5' DNA exonuclease activity"/>
    <property type="evidence" value="ECO:0007669"/>
    <property type="project" value="EnsemblMetazoa"/>
</dbReference>
<comment type="subcellular location">
    <subcellularLocation>
        <location evidence="2">Nucleus</location>
    </subcellularLocation>
</comment>
<dbReference type="GO" id="GO:0008310">
    <property type="term" value="F:single-stranded DNA 3'-5' DNA exonuclease activity"/>
    <property type="evidence" value="ECO:0007669"/>
    <property type="project" value="EnsemblMetazoa"/>
</dbReference>
<feature type="domain" description="XPG-I" evidence="18">
    <location>
        <begin position="130"/>
        <end position="207"/>
    </location>
</feature>
<keyword evidence="7" id="KW-0378">Hydrolase</keyword>
<keyword evidence="11" id="KW-0539">Nucleus</keyword>
<keyword evidence="8" id="KW-0269">Exonuclease</keyword>
<evidence type="ECO:0000256" key="7">
    <source>
        <dbReference type="ARBA" id="ARBA00022801"/>
    </source>
</evidence>
<dbReference type="Pfam" id="PF18704">
    <property type="entry name" value="Chromo_2"/>
    <property type="match status" value="1"/>
</dbReference>